<reference evidence="9" key="1">
    <citation type="submission" date="2011-08" db="EMBL/GenBank/DDBJ databases">
        <title>The draft genome of Latimeria chalumnae.</title>
        <authorList>
            <person name="Di Palma F."/>
            <person name="Alfoldi J."/>
            <person name="Johnson J."/>
            <person name="Berlin A."/>
            <person name="Gnerre S."/>
            <person name="Jaffe D."/>
            <person name="MacCallum I."/>
            <person name="Young S."/>
            <person name="Walker B.J."/>
            <person name="Lander E."/>
            <person name="Lindblad-Toh K."/>
        </authorList>
    </citation>
    <scope>NUCLEOTIDE SEQUENCE [LARGE SCALE GENOMIC DNA]</scope>
    <source>
        <strain evidence="9">Wild caught</strain>
    </source>
</reference>
<dbReference type="EMBL" id="AFYH01170343">
    <property type="status" value="NOT_ANNOTATED_CDS"/>
    <property type="molecule type" value="Genomic_DNA"/>
</dbReference>
<evidence type="ECO:0000256" key="5">
    <source>
        <dbReference type="ARBA" id="ARBA00022801"/>
    </source>
</evidence>
<evidence type="ECO:0000256" key="3">
    <source>
        <dbReference type="ARBA" id="ARBA00012646"/>
    </source>
</evidence>
<dbReference type="InterPro" id="IPR033379">
    <property type="entry name" value="Acid_Pase_AS"/>
</dbReference>
<keyword evidence="7" id="KW-0325">Glycoprotein</keyword>
<name>H3AQL7_LATCH</name>
<dbReference type="STRING" id="7897.ENSLACP00000011938"/>
<dbReference type="AlphaFoldDB" id="H3AQL7"/>
<dbReference type="FunFam" id="3.40.50.1240:FF:000010">
    <property type="entry name" value="Prostatic acid phosphatase"/>
    <property type="match status" value="1"/>
</dbReference>
<dbReference type="Proteomes" id="UP000008672">
    <property type="component" value="Unassembled WGS sequence"/>
</dbReference>
<comment type="similarity">
    <text evidence="2">Belongs to the histidine acid phosphatase family.</text>
</comment>
<evidence type="ECO:0000256" key="2">
    <source>
        <dbReference type="ARBA" id="ARBA00005375"/>
    </source>
</evidence>
<comment type="catalytic activity">
    <reaction evidence="1">
        <text>a phosphate monoester + H2O = an alcohol + phosphate</text>
        <dbReference type="Rhea" id="RHEA:15017"/>
        <dbReference type="ChEBI" id="CHEBI:15377"/>
        <dbReference type="ChEBI" id="CHEBI:30879"/>
        <dbReference type="ChEBI" id="CHEBI:43474"/>
        <dbReference type="ChEBI" id="CHEBI:67140"/>
        <dbReference type="EC" id="3.1.3.2"/>
    </reaction>
</comment>
<organism evidence="8 9">
    <name type="scientific">Latimeria chalumnae</name>
    <name type="common">Coelacanth</name>
    <dbReference type="NCBI Taxonomy" id="7897"/>
    <lineage>
        <taxon>Eukaryota</taxon>
        <taxon>Metazoa</taxon>
        <taxon>Chordata</taxon>
        <taxon>Craniata</taxon>
        <taxon>Vertebrata</taxon>
        <taxon>Euteleostomi</taxon>
        <taxon>Coelacanthiformes</taxon>
        <taxon>Coelacanthidae</taxon>
        <taxon>Latimeria</taxon>
    </lineage>
</organism>
<evidence type="ECO:0000256" key="6">
    <source>
        <dbReference type="ARBA" id="ARBA00023157"/>
    </source>
</evidence>
<dbReference type="Ensembl" id="ENSLACT00000012029.1">
    <property type="protein sequence ID" value="ENSLACP00000011938.1"/>
    <property type="gene ID" value="ENSLACG00000010507.1"/>
</dbReference>
<keyword evidence="9" id="KW-1185">Reference proteome</keyword>
<dbReference type="SUPFAM" id="SSF53254">
    <property type="entry name" value="Phosphoglycerate mutase-like"/>
    <property type="match status" value="1"/>
</dbReference>
<dbReference type="EMBL" id="AFYH01170341">
    <property type="status" value="NOT_ANNOTATED_CDS"/>
    <property type="molecule type" value="Genomic_DNA"/>
</dbReference>
<dbReference type="EMBL" id="AFYH01170344">
    <property type="status" value="NOT_ANNOTATED_CDS"/>
    <property type="molecule type" value="Genomic_DNA"/>
</dbReference>
<dbReference type="EMBL" id="AFYH01170345">
    <property type="status" value="NOT_ANNOTATED_CDS"/>
    <property type="molecule type" value="Genomic_DNA"/>
</dbReference>
<dbReference type="HOGENOM" id="CLU_030431_1_1_1"/>
<dbReference type="CDD" id="cd07061">
    <property type="entry name" value="HP_HAP_like"/>
    <property type="match status" value="1"/>
</dbReference>
<reference evidence="8" key="3">
    <citation type="submission" date="2025-09" db="UniProtKB">
        <authorList>
            <consortium name="Ensembl"/>
        </authorList>
    </citation>
    <scope>IDENTIFICATION</scope>
</reference>
<reference evidence="8" key="2">
    <citation type="submission" date="2025-08" db="UniProtKB">
        <authorList>
            <consortium name="Ensembl"/>
        </authorList>
    </citation>
    <scope>IDENTIFICATION</scope>
</reference>
<keyword evidence="4" id="KW-0732">Signal</keyword>
<evidence type="ECO:0000313" key="8">
    <source>
        <dbReference type="Ensembl" id="ENSLACP00000011938.1"/>
    </source>
</evidence>
<accession>H3AQL7</accession>
<sequence>ICIQYFSHAFLSFYVLNYEQVYRHGDRSPTETFPTDPHKEDTWPQGFGQLTTIGMQQHYEFGQFLRERYADFLNSTYNQQEVYIRSTDFDRTLMSAQVNLAGLYPPRGQQVWNSNVLWQPIPIHTVSKLKEKLLDFPIPDCPRFNQLQSETSMSPEFQEKFQPYKDFSQRVASYAGYSPEEMDLQKLATVYDSLLCEEIHNYSLPSWATPETRSKLLELTELAELASFGIYRREEKARLSGGVLVKTILENITKVANNPQQLKLIMYSAHDTTIIALQMALNVWSGRLPPYCACHIFELYQESNGQFTIGMYYQNDSHSDLYEVVLPGCTSPCPLQNFVELTSGIIPKDLEEECMTD</sequence>
<dbReference type="eggNOG" id="KOG3720">
    <property type="taxonomic scope" value="Eukaryota"/>
</dbReference>
<dbReference type="EMBL" id="AFYH01170346">
    <property type="status" value="NOT_ANNOTATED_CDS"/>
    <property type="molecule type" value="Genomic_DNA"/>
</dbReference>
<dbReference type="InParanoid" id="H3AQL7"/>
<dbReference type="PANTHER" id="PTHR11567:SF211">
    <property type="entry name" value="PROSTATIC ACID PHOSPHATASE"/>
    <property type="match status" value="1"/>
</dbReference>
<dbReference type="EMBL" id="AFYH01170347">
    <property type="status" value="NOT_ANNOTATED_CDS"/>
    <property type="molecule type" value="Genomic_DNA"/>
</dbReference>
<dbReference type="PROSITE" id="PS00778">
    <property type="entry name" value="HIS_ACID_PHOSPHAT_2"/>
    <property type="match status" value="1"/>
</dbReference>
<evidence type="ECO:0000256" key="4">
    <source>
        <dbReference type="ARBA" id="ARBA00022729"/>
    </source>
</evidence>
<dbReference type="EMBL" id="AFYH01170342">
    <property type="status" value="NOT_ANNOTATED_CDS"/>
    <property type="molecule type" value="Genomic_DNA"/>
</dbReference>
<dbReference type="EC" id="3.1.3.2" evidence="3"/>
<protein>
    <recommendedName>
        <fullName evidence="3">acid phosphatase</fullName>
        <ecNumber evidence="3">3.1.3.2</ecNumber>
    </recommendedName>
</protein>
<keyword evidence="5" id="KW-0378">Hydrolase</keyword>
<dbReference type="GeneTree" id="ENSGT00940000160450"/>
<dbReference type="GO" id="GO:0003993">
    <property type="term" value="F:acid phosphatase activity"/>
    <property type="evidence" value="ECO:0007669"/>
    <property type="project" value="UniProtKB-EC"/>
</dbReference>
<evidence type="ECO:0000256" key="1">
    <source>
        <dbReference type="ARBA" id="ARBA00000032"/>
    </source>
</evidence>
<dbReference type="InterPro" id="IPR050645">
    <property type="entry name" value="Histidine_acid_phosphatase"/>
</dbReference>
<dbReference type="Pfam" id="PF00328">
    <property type="entry name" value="His_Phos_2"/>
    <property type="match status" value="1"/>
</dbReference>
<dbReference type="Gene3D" id="3.40.50.1240">
    <property type="entry name" value="Phosphoglycerate mutase-like"/>
    <property type="match status" value="1"/>
</dbReference>
<dbReference type="InterPro" id="IPR029033">
    <property type="entry name" value="His_PPase_superfam"/>
</dbReference>
<keyword evidence="6" id="KW-1015">Disulfide bond</keyword>
<proteinExistence type="inferred from homology"/>
<dbReference type="PANTHER" id="PTHR11567">
    <property type="entry name" value="ACID PHOSPHATASE-RELATED"/>
    <property type="match status" value="1"/>
</dbReference>
<dbReference type="GO" id="GO:0005886">
    <property type="term" value="C:plasma membrane"/>
    <property type="evidence" value="ECO:0007669"/>
    <property type="project" value="TreeGrafter"/>
</dbReference>
<dbReference type="InterPro" id="IPR000560">
    <property type="entry name" value="His_Pase_clade-2"/>
</dbReference>
<evidence type="ECO:0000313" key="9">
    <source>
        <dbReference type="Proteomes" id="UP000008672"/>
    </source>
</evidence>
<dbReference type="OMA" id="TYDTLHC"/>
<gene>
    <name evidence="8" type="primary">LOC102345340</name>
</gene>
<evidence type="ECO:0000256" key="7">
    <source>
        <dbReference type="ARBA" id="ARBA00023180"/>
    </source>
</evidence>
<dbReference type="EMBL" id="AFYH01170340">
    <property type="status" value="NOT_ANNOTATED_CDS"/>
    <property type="molecule type" value="Genomic_DNA"/>
</dbReference>